<keyword evidence="2" id="KW-0732">Signal</keyword>
<organism evidence="3 4">
    <name type="scientific">Lentzea flava</name>
    <dbReference type="NCBI Taxonomy" id="103732"/>
    <lineage>
        <taxon>Bacteria</taxon>
        <taxon>Bacillati</taxon>
        <taxon>Actinomycetota</taxon>
        <taxon>Actinomycetes</taxon>
        <taxon>Pseudonocardiales</taxon>
        <taxon>Pseudonocardiaceae</taxon>
        <taxon>Lentzea</taxon>
    </lineage>
</organism>
<dbReference type="RefSeq" id="WP_189253169.1">
    <property type="nucleotide sequence ID" value="NZ_BMRE01000004.1"/>
</dbReference>
<comment type="caution">
    <text evidence="3">The sequence shown here is derived from an EMBL/GenBank/DDBJ whole genome shotgun (WGS) entry which is preliminary data.</text>
</comment>
<keyword evidence="1" id="KW-0812">Transmembrane</keyword>
<feature type="signal peptide" evidence="2">
    <location>
        <begin position="1"/>
        <end position="23"/>
    </location>
</feature>
<accession>A0ABQ2UG86</accession>
<gene>
    <name evidence="3" type="ORF">GCM10010178_18710</name>
</gene>
<feature type="transmembrane region" description="Helical" evidence="1">
    <location>
        <begin position="120"/>
        <end position="141"/>
    </location>
</feature>
<evidence type="ECO:0000256" key="2">
    <source>
        <dbReference type="SAM" id="SignalP"/>
    </source>
</evidence>
<evidence type="ECO:0000256" key="1">
    <source>
        <dbReference type="SAM" id="Phobius"/>
    </source>
</evidence>
<dbReference type="Pfam" id="PF19873">
    <property type="entry name" value="DUF6346"/>
    <property type="match status" value="1"/>
</dbReference>
<reference evidence="4" key="1">
    <citation type="journal article" date="2019" name="Int. J. Syst. Evol. Microbiol.">
        <title>The Global Catalogue of Microorganisms (GCM) 10K type strain sequencing project: providing services to taxonomists for standard genome sequencing and annotation.</title>
        <authorList>
            <consortium name="The Broad Institute Genomics Platform"/>
            <consortium name="The Broad Institute Genome Sequencing Center for Infectious Disease"/>
            <person name="Wu L."/>
            <person name="Ma J."/>
        </authorList>
    </citation>
    <scope>NUCLEOTIDE SEQUENCE [LARGE SCALE GENOMIC DNA]</scope>
    <source>
        <strain evidence="4">JCM 3296</strain>
    </source>
</reference>
<proteinExistence type="predicted"/>
<keyword evidence="4" id="KW-1185">Reference proteome</keyword>
<evidence type="ECO:0000313" key="3">
    <source>
        <dbReference type="EMBL" id="GGU26587.1"/>
    </source>
</evidence>
<keyword evidence="1" id="KW-1133">Transmembrane helix</keyword>
<sequence length="148" mass="16319">MMKTKRIVIAAVLWIVALYAAHAGTLFFDGEAGSGGERRGYAENVSCKRNWWAFGALWYCDATIVADDGKRHPYSSKNSGLTPADIGKQVPMTNNLVRSGRSSQASPTWALAERREPNKVAYMLCLMGLPGIALLITFHMFRDKNPVP</sequence>
<keyword evidence="1" id="KW-0472">Membrane</keyword>
<dbReference type="InterPro" id="IPR045927">
    <property type="entry name" value="DUF6346"/>
</dbReference>
<protein>
    <submittedName>
        <fullName evidence="3">Uncharacterized protein</fullName>
    </submittedName>
</protein>
<dbReference type="EMBL" id="BMRE01000004">
    <property type="protein sequence ID" value="GGU26587.1"/>
    <property type="molecule type" value="Genomic_DNA"/>
</dbReference>
<dbReference type="Proteomes" id="UP000649573">
    <property type="component" value="Unassembled WGS sequence"/>
</dbReference>
<evidence type="ECO:0000313" key="4">
    <source>
        <dbReference type="Proteomes" id="UP000649573"/>
    </source>
</evidence>
<feature type="chain" id="PRO_5045630990" evidence="2">
    <location>
        <begin position="24"/>
        <end position="148"/>
    </location>
</feature>
<name>A0ABQ2UG86_9PSEU</name>